<evidence type="ECO:0008006" key="4">
    <source>
        <dbReference type="Google" id="ProtNLM"/>
    </source>
</evidence>
<feature type="signal peptide" evidence="1">
    <location>
        <begin position="1"/>
        <end position="20"/>
    </location>
</feature>
<accession>A0ABV1GST1</accession>
<reference evidence="2 3" key="1">
    <citation type="submission" date="2024-03" db="EMBL/GenBank/DDBJ databases">
        <title>Human intestinal bacterial collection.</title>
        <authorList>
            <person name="Pauvert C."/>
            <person name="Hitch T.C.A."/>
            <person name="Clavel T."/>
        </authorList>
    </citation>
    <scope>NUCLEOTIDE SEQUENCE [LARGE SCALE GENOMIC DNA]</scope>
    <source>
        <strain evidence="2 3">CLA-JM-H10</strain>
    </source>
</reference>
<evidence type="ECO:0000313" key="3">
    <source>
        <dbReference type="Proteomes" id="UP001480973"/>
    </source>
</evidence>
<gene>
    <name evidence="2" type="ORF">WMO38_13785</name>
</gene>
<name>A0ABV1GST1_9FIRM</name>
<protein>
    <recommendedName>
        <fullName evidence="4">Lipoprotein</fullName>
    </recommendedName>
</protein>
<feature type="chain" id="PRO_5045138734" description="Lipoprotein" evidence="1">
    <location>
        <begin position="21"/>
        <end position="309"/>
    </location>
</feature>
<evidence type="ECO:0000256" key="1">
    <source>
        <dbReference type="SAM" id="SignalP"/>
    </source>
</evidence>
<keyword evidence="1" id="KW-0732">Signal</keyword>
<dbReference type="EMBL" id="JBBMES010000023">
    <property type="protein sequence ID" value="MEQ2536171.1"/>
    <property type="molecule type" value="Genomic_DNA"/>
</dbReference>
<keyword evidence="3" id="KW-1185">Reference proteome</keyword>
<sequence length="309" mass="35721">MKRKILLVFSILLLFLISCGQDKNKDVDEQLTEPEYETTSVEAKEIKEGIKVIDGWKVIESEANGKKVYVYAPYIENKLKGVSYWEDSIDVDFNINKIINADMPNGCIATEQKVWSDNVNCSFQPNLGLNEYDSTRVNPKNELRYIRPVKQYYKVLSDNNTDLNQITEYTAPKVDVQAVSFALYEDFLSEVPGLIVKVYGVPVSKWNSEVGDTKMFSYNQMSEFDKKIESGNLTGCDELLSKKISKTGVYYIDYTEIPDNDNYAQYYLVYEFDKSIECIFKISSFMTYTINDSDSYNTWKKENIERLLN</sequence>
<organism evidence="2 3">
    <name type="scientific">Lachnospira intestinalis</name>
    <dbReference type="NCBI Taxonomy" id="3133158"/>
    <lineage>
        <taxon>Bacteria</taxon>
        <taxon>Bacillati</taxon>
        <taxon>Bacillota</taxon>
        <taxon>Clostridia</taxon>
        <taxon>Lachnospirales</taxon>
        <taxon>Lachnospiraceae</taxon>
        <taxon>Lachnospira</taxon>
    </lineage>
</organism>
<comment type="caution">
    <text evidence="2">The sequence shown here is derived from an EMBL/GenBank/DDBJ whole genome shotgun (WGS) entry which is preliminary data.</text>
</comment>
<evidence type="ECO:0000313" key="2">
    <source>
        <dbReference type="EMBL" id="MEQ2536171.1"/>
    </source>
</evidence>
<dbReference type="PROSITE" id="PS51257">
    <property type="entry name" value="PROKAR_LIPOPROTEIN"/>
    <property type="match status" value="1"/>
</dbReference>
<proteinExistence type="predicted"/>
<dbReference type="Proteomes" id="UP001480973">
    <property type="component" value="Unassembled WGS sequence"/>
</dbReference>